<dbReference type="Proteomes" id="UP000054516">
    <property type="component" value="Unassembled WGS sequence"/>
</dbReference>
<dbReference type="EMBL" id="DF977451">
    <property type="protein sequence ID" value="GAW25394.1"/>
    <property type="molecule type" value="Genomic_DNA"/>
</dbReference>
<evidence type="ECO:0000256" key="1">
    <source>
        <dbReference type="SAM" id="MobiDB-lite"/>
    </source>
</evidence>
<name>A0A1S8A5M1_ROSNE</name>
<keyword evidence="3" id="KW-1185">Reference proteome</keyword>
<reference evidence="2" key="1">
    <citation type="submission" date="2016-03" db="EMBL/GenBank/DDBJ databases">
        <title>Draft genome sequence of Rosellinia necatrix.</title>
        <authorList>
            <person name="Kanematsu S."/>
        </authorList>
    </citation>
    <scope>NUCLEOTIDE SEQUENCE [LARGE SCALE GENOMIC DNA]</scope>
    <source>
        <strain evidence="2">W97</strain>
    </source>
</reference>
<accession>A0A1S8A5M1</accession>
<protein>
    <submittedName>
        <fullName evidence="2">Uncharacterized protein</fullName>
    </submittedName>
</protein>
<feature type="region of interest" description="Disordered" evidence="1">
    <location>
        <begin position="249"/>
        <end position="277"/>
    </location>
</feature>
<dbReference type="STRING" id="77044.A0A1S8A5M1"/>
<proteinExistence type="predicted"/>
<evidence type="ECO:0000313" key="3">
    <source>
        <dbReference type="Proteomes" id="UP000054516"/>
    </source>
</evidence>
<evidence type="ECO:0000313" key="2">
    <source>
        <dbReference type="EMBL" id="GAW25394.1"/>
    </source>
</evidence>
<gene>
    <name evidence="2" type="ORF">SAMD00023353_0600060</name>
</gene>
<sequence>MGLRTTRERVAQMRDHGFMTDADLVNTYIFFIKLALYFEDPFRRFTNTFGLLELFLGQKSMEPLWQMMMGHKYRTIGDLLALKVRYDFKPPRHPEFEAMTIIGIPPNQVGQGHLEQPADGGLRRGALMCLRQLAARELVRRGLDLRGHIFHLILWGHIDHASGRNLYPSEDEIYMDDSGYANRKVDTSDDVKPWHCLERKWGGRGAVDAVRADADSQAAEPGPADHAPTHAYAGSWETNINAQLRRVAESARSTRSGRRPCERMETPTDTDVATGDSLGDNLSRLLLERNGLVLDAPEYGSGDMSDRTGRFQFPPGLTVNHDTQLHEPRSESLNEQGAWDNIAGHFDEYWGAPSHNA</sequence>
<organism evidence="2">
    <name type="scientific">Rosellinia necatrix</name>
    <name type="common">White root-rot fungus</name>
    <dbReference type="NCBI Taxonomy" id="77044"/>
    <lineage>
        <taxon>Eukaryota</taxon>
        <taxon>Fungi</taxon>
        <taxon>Dikarya</taxon>
        <taxon>Ascomycota</taxon>
        <taxon>Pezizomycotina</taxon>
        <taxon>Sordariomycetes</taxon>
        <taxon>Xylariomycetidae</taxon>
        <taxon>Xylariales</taxon>
        <taxon>Xylariaceae</taxon>
        <taxon>Rosellinia</taxon>
    </lineage>
</organism>
<dbReference type="OrthoDB" id="4966at2759"/>
<dbReference type="AlphaFoldDB" id="A0A1S8A5M1"/>